<name>A0A0C5XH33_NOCSI</name>
<evidence type="ECO:0000313" key="3">
    <source>
        <dbReference type="Proteomes" id="UP000030300"/>
    </source>
</evidence>
<dbReference type="AlphaFoldDB" id="A0A0C5XH33"/>
<dbReference type="KEGG" id="psim:KR76_13555"/>
<accession>A0A0C5XH33</accession>
<dbReference type="InterPro" id="IPR001647">
    <property type="entry name" value="HTH_TetR"/>
</dbReference>
<dbReference type="OrthoDB" id="3787664at2"/>
<protein>
    <submittedName>
        <fullName evidence="2">Transcriptional regulator, TetR family</fullName>
    </submittedName>
</protein>
<dbReference type="Pfam" id="PF00440">
    <property type="entry name" value="TetR_N"/>
    <property type="match status" value="1"/>
</dbReference>
<proteinExistence type="predicted"/>
<reference evidence="2 3" key="1">
    <citation type="journal article" date="2015" name="Genome Announc.">
        <title>Complete Genome Sequence of Steroid-Transforming Nocardioides simplex VKM Ac-2033D.</title>
        <authorList>
            <person name="Shtratnikova V.Y."/>
            <person name="Schelkunov M.I."/>
            <person name="Pekov Y.A."/>
            <person name="Fokina V.V."/>
            <person name="Logacheva M.D."/>
            <person name="Sokolov S.L."/>
            <person name="Bragin E.Y."/>
            <person name="Ashapkin V.V."/>
            <person name="Donova M.V."/>
        </authorList>
    </citation>
    <scope>NUCLEOTIDE SEQUENCE [LARGE SCALE GENOMIC DNA]</scope>
    <source>
        <strain evidence="2 3">VKM Ac-2033D</strain>
    </source>
</reference>
<dbReference type="HOGENOM" id="CLU_069356_2_4_11"/>
<dbReference type="Gene3D" id="1.10.357.10">
    <property type="entry name" value="Tetracycline Repressor, domain 2"/>
    <property type="match status" value="1"/>
</dbReference>
<dbReference type="Proteomes" id="UP000030300">
    <property type="component" value="Chromosome"/>
</dbReference>
<keyword evidence="1" id="KW-0238">DNA-binding</keyword>
<keyword evidence="3" id="KW-1185">Reference proteome</keyword>
<gene>
    <name evidence="2" type="ORF">KR76_13555</name>
</gene>
<organism evidence="2 3">
    <name type="scientific">Nocardioides simplex</name>
    <name type="common">Arthrobacter simplex</name>
    <dbReference type="NCBI Taxonomy" id="2045"/>
    <lineage>
        <taxon>Bacteria</taxon>
        <taxon>Bacillati</taxon>
        <taxon>Actinomycetota</taxon>
        <taxon>Actinomycetes</taxon>
        <taxon>Propionibacteriales</taxon>
        <taxon>Nocardioidaceae</taxon>
        <taxon>Pimelobacter</taxon>
    </lineage>
</organism>
<dbReference type="GeneID" id="96609894"/>
<dbReference type="EMBL" id="CP009896">
    <property type="protein sequence ID" value="AJR18426.1"/>
    <property type="molecule type" value="Genomic_DNA"/>
</dbReference>
<evidence type="ECO:0000256" key="1">
    <source>
        <dbReference type="ARBA" id="ARBA00023125"/>
    </source>
</evidence>
<dbReference type="SUPFAM" id="SSF46689">
    <property type="entry name" value="Homeodomain-like"/>
    <property type="match status" value="1"/>
</dbReference>
<dbReference type="GO" id="GO:0003677">
    <property type="term" value="F:DNA binding"/>
    <property type="evidence" value="ECO:0007669"/>
    <property type="project" value="UniProtKB-KW"/>
</dbReference>
<dbReference type="STRING" id="2045.KR76_13555"/>
<sequence length="189" mass="19342">MARRPPDSATLLGIARACADVLVAAGDSSPTVAALVAASGVSERSFHRYFPTKADCLRPLFDEGNDAYAAALAAQPAGLSLGEAVTRAFVAANDSMTDDASRAFMRTVFGDLALRRVWLEASYATAEVLRPAVAARIGAPERAVATTVACGQAIVLAISALAHMVEDGLTAPEAAAAAGAALFAGDRHE</sequence>
<dbReference type="RefSeq" id="WP_052138637.1">
    <property type="nucleotide sequence ID" value="NZ_BJMC01000009.1"/>
</dbReference>
<evidence type="ECO:0000313" key="2">
    <source>
        <dbReference type="EMBL" id="AJR18426.1"/>
    </source>
</evidence>
<dbReference type="InterPro" id="IPR009057">
    <property type="entry name" value="Homeodomain-like_sf"/>
</dbReference>